<dbReference type="Gramene" id="OMERI09G03030.1">
    <property type="protein sequence ID" value="OMERI09G03030.1"/>
    <property type="gene ID" value="OMERI09G03030"/>
</dbReference>
<dbReference type="GO" id="GO:0009873">
    <property type="term" value="P:ethylene-activated signaling pathway"/>
    <property type="evidence" value="ECO:0007669"/>
    <property type="project" value="InterPro"/>
</dbReference>
<feature type="region of interest" description="Disordered" evidence="6">
    <location>
        <begin position="238"/>
        <end position="262"/>
    </location>
</feature>
<dbReference type="Gene3D" id="3.30.730.10">
    <property type="entry name" value="AP2/ERF domain"/>
    <property type="match status" value="1"/>
</dbReference>
<evidence type="ECO:0000256" key="6">
    <source>
        <dbReference type="SAM" id="MobiDB-lite"/>
    </source>
</evidence>
<name>A0A0E0EQB3_9ORYZ</name>
<keyword evidence="9" id="KW-1185">Reference proteome</keyword>
<feature type="region of interest" description="Disordered" evidence="6">
    <location>
        <begin position="1"/>
        <end position="45"/>
    </location>
</feature>
<dbReference type="Proteomes" id="UP000008021">
    <property type="component" value="Chromosome 9"/>
</dbReference>
<evidence type="ECO:0000256" key="2">
    <source>
        <dbReference type="ARBA" id="ARBA00023015"/>
    </source>
</evidence>
<dbReference type="GO" id="GO:0003677">
    <property type="term" value="F:DNA binding"/>
    <property type="evidence" value="ECO:0007669"/>
    <property type="project" value="UniProtKB-KW"/>
</dbReference>
<dbReference type="eggNOG" id="ENOG502QV26">
    <property type="taxonomic scope" value="Eukaryota"/>
</dbReference>
<evidence type="ECO:0000256" key="3">
    <source>
        <dbReference type="ARBA" id="ARBA00023125"/>
    </source>
</evidence>
<dbReference type="InterPro" id="IPR001471">
    <property type="entry name" value="AP2/ERF_dom"/>
</dbReference>
<dbReference type="FunFam" id="3.30.730.10:FF:000001">
    <property type="entry name" value="Ethylene-responsive transcription factor 2"/>
    <property type="match status" value="1"/>
</dbReference>
<dbReference type="SUPFAM" id="SSF54171">
    <property type="entry name" value="DNA-binding domain"/>
    <property type="match status" value="1"/>
</dbReference>
<dbReference type="PANTHER" id="PTHR31190">
    <property type="entry name" value="DNA-BINDING DOMAIN"/>
    <property type="match status" value="1"/>
</dbReference>
<feature type="compositionally biased region" description="Low complexity" evidence="6">
    <location>
        <begin position="187"/>
        <end position="205"/>
    </location>
</feature>
<dbReference type="CDD" id="cd00018">
    <property type="entry name" value="AP2"/>
    <property type="match status" value="1"/>
</dbReference>
<comment type="subcellular location">
    <subcellularLocation>
        <location evidence="1">Nucleus</location>
    </subcellularLocation>
</comment>
<dbReference type="HOGENOM" id="CLU_054468_3_0_1"/>
<dbReference type="PROSITE" id="PS51032">
    <property type="entry name" value="AP2_ERF"/>
    <property type="match status" value="1"/>
</dbReference>
<feature type="domain" description="AP2/ERF" evidence="7">
    <location>
        <begin position="100"/>
        <end position="157"/>
    </location>
</feature>
<dbReference type="InterPro" id="IPR044808">
    <property type="entry name" value="ERF_plant"/>
</dbReference>
<evidence type="ECO:0000256" key="4">
    <source>
        <dbReference type="ARBA" id="ARBA00023163"/>
    </source>
</evidence>
<dbReference type="EnsemblPlants" id="OMERI09G03030.1">
    <property type="protein sequence ID" value="OMERI09G03030.1"/>
    <property type="gene ID" value="OMERI09G03030"/>
</dbReference>
<protein>
    <recommendedName>
        <fullName evidence="7">AP2/ERF domain-containing protein</fullName>
    </recommendedName>
</protein>
<evidence type="ECO:0000313" key="9">
    <source>
        <dbReference type="Proteomes" id="UP000008021"/>
    </source>
</evidence>
<dbReference type="Pfam" id="PF00847">
    <property type="entry name" value="AP2"/>
    <property type="match status" value="1"/>
</dbReference>
<dbReference type="InterPro" id="IPR016177">
    <property type="entry name" value="DNA-bd_dom_sf"/>
</dbReference>
<keyword evidence="5" id="KW-0539">Nucleus</keyword>
<dbReference type="PANTHER" id="PTHR31190:SF434">
    <property type="entry name" value="AP2_ERF DOMAIN PROTEIN"/>
    <property type="match status" value="1"/>
</dbReference>
<reference evidence="8" key="1">
    <citation type="submission" date="2015-04" db="UniProtKB">
        <authorList>
            <consortium name="EnsemblPlants"/>
        </authorList>
    </citation>
    <scope>IDENTIFICATION</scope>
</reference>
<keyword evidence="2" id="KW-0805">Transcription regulation</keyword>
<dbReference type="GO" id="GO:0003700">
    <property type="term" value="F:DNA-binding transcription factor activity"/>
    <property type="evidence" value="ECO:0007669"/>
    <property type="project" value="InterPro"/>
</dbReference>
<feature type="region of interest" description="Disordered" evidence="6">
    <location>
        <begin position="152"/>
        <end position="205"/>
    </location>
</feature>
<proteinExistence type="predicted"/>
<evidence type="ECO:0000256" key="1">
    <source>
        <dbReference type="ARBA" id="ARBA00004123"/>
    </source>
</evidence>
<keyword evidence="3" id="KW-0238">DNA-binding</keyword>
<feature type="compositionally biased region" description="Pro residues" evidence="6">
    <location>
        <begin position="158"/>
        <end position="168"/>
    </location>
</feature>
<evidence type="ECO:0000259" key="7">
    <source>
        <dbReference type="PROSITE" id="PS51032"/>
    </source>
</evidence>
<reference evidence="8" key="2">
    <citation type="submission" date="2018-05" db="EMBL/GenBank/DDBJ databases">
        <title>OmerRS3 (Oryza meridionalis Reference Sequence Version 3).</title>
        <authorList>
            <person name="Zhang J."/>
            <person name="Kudrna D."/>
            <person name="Lee S."/>
            <person name="Talag J."/>
            <person name="Welchert J."/>
            <person name="Wing R.A."/>
        </authorList>
    </citation>
    <scope>NUCLEOTIDE SEQUENCE [LARGE SCALE GENOMIC DNA]</scope>
    <source>
        <strain evidence="8">cv. OR44</strain>
    </source>
</reference>
<dbReference type="InterPro" id="IPR036955">
    <property type="entry name" value="AP2/ERF_dom_sf"/>
</dbReference>
<dbReference type="PRINTS" id="PR00367">
    <property type="entry name" value="ETHRSPELEMNT"/>
</dbReference>
<accession>A0A0E0EQB3</accession>
<organism evidence="8">
    <name type="scientific">Oryza meridionalis</name>
    <dbReference type="NCBI Taxonomy" id="40149"/>
    <lineage>
        <taxon>Eukaryota</taxon>
        <taxon>Viridiplantae</taxon>
        <taxon>Streptophyta</taxon>
        <taxon>Embryophyta</taxon>
        <taxon>Tracheophyta</taxon>
        <taxon>Spermatophyta</taxon>
        <taxon>Magnoliopsida</taxon>
        <taxon>Liliopsida</taxon>
        <taxon>Poales</taxon>
        <taxon>Poaceae</taxon>
        <taxon>BOP clade</taxon>
        <taxon>Oryzoideae</taxon>
        <taxon>Oryzeae</taxon>
        <taxon>Oryzinae</taxon>
        <taxon>Oryza</taxon>
    </lineage>
</organism>
<keyword evidence="4" id="KW-0804">Transcription</keyword>
<dbReference type="STRING" id="40149.A0A0E0EQB3"/>
<dbReference type="AlphaFoldDB" id="A0A0E0EQB3"/>
<dbReference type="SMART" id="SM00380">
    <property type="entry name" value="AP2"/>
    <property type="match status" value="1"/>
</dbReference>
<evidence type="ECO:0000256" key="5">
    <source>
        <dbReference type="ARBA" id="ARBA00023242"/>
    </source>
</evidence>
<dbReference type="GO" id="GO:0005634">
    <property type="term" value="C:nucleus"/>
    <property type="evidence" value="ECO:0007669"/>
    <property type="project" value="UniProtKB-SubCell"/>
</dbReference>
<sequence length="262" mass="28333">MCGGALIPNDYDKPPPPPPSESSEWDATTKMTKKKKRGGGGDDDWEAAFREFIAGDIDDDDGGVSMFPSGAGTMETTTEVAAAAVVERPRRWRRVRRSYPYRGVRQRPWGRWASEIRDPVKGARVWLGTFDTAVEAARAYDAEARRIHGQKARTNFPPDEPPPAPPSQAPFCFLLDDDDDGVARGNSTASSAPDSVSASATSTVSGERGDELILLECCSDDVMDSLLAGFDVSSEPRSVLVWSPNPSCPTPGSAPDRENWNG</sequence>
<evidence type="ECO:0000313" key="8">
    <source>
        <dbReference type="EnsemblPlants" id="OMERI09G03030.1"/>
    </source>
</evidence>